<reference evidence="1" key="1">
    <citation type="submission" date="2021-01" db="EMBL/GenBank/DDBJ databases">
        <authorList>
            <consortium name="Aspergillus luchuensis mut. kawachii IFO 4304 genome sequencing consortium"/>
            <person name="Kazuki M."/>
            <person name="Futagami T."/>
        </authorList>
    </citation>
    <scope>NUCLEOTIDE SEQUENCE</scope>
    <source>
        <strain evidence="1">IFO 4308</strain>
    </source>
</reference>
<gene>
    <name evidence="1" type="ORF">AKAW2_60023A</name>
</gene>
<dbReference type="AlphaFoldDB" id="A0A7R7WF03"/>
<name>A0A7R7WF03_ASPKA</name>
<dbReference type="KEGG" id="aluc:AKAW2_60023A"/>
<evidence type="ECO:0000313" key="2">
    <source>
        <dbReference type="Proteomes" id="UP000661280"/>
    </source>
</evidence>
<protein>
    <submittedName>
        <fullName evidence="1">Uncharacterized protein</fullName>
    </submittedName>
</protein>
<dbReference type="RefSeq" id="XP_041545521.1">
    <property type="nucleotide sequence ID" value="XM_041692103.1"/>
</dbReference>
<dbReference type="GeneID" id="64963080"/>
<proteinExistence type="predicted"/>
<accession>A0A7R7WF03</accession>
<evidence type="ECO:0000313" key="1">
    <source>
        <dbReference type="EMBL" id="BCS01759.1"/>
    </source>
</evidence>
<dbReference type="Proteomes" id="UP000661280">
    <property type="component" value="Chromosome 6"/>
</dbReference>
<organism evidence="1 2">
    <name type="scientific">Aspergillus kawachii</name>
    <name type="common">White koji mold</name>
    <name type="synonym">Aspergillus awamori var. kawachi</name>
    <dbReference type="NCBI Taxonomy" id="1069201"/>
    <lineage>
        <taxon>Eukaryota</taxon>
        <taxon>Fungi</taxon>
        <taxon>Dikarya</taxon>
        <taxon>Ascomycota</taxon>
        <taxon>Pezizomycotina</taxon>
        <taxon>Eurotiomycetes</taxon>
        <taxon>Eurotiomycetidae</taxon>
        <taxon>Eurotiales</taxon>
        <taxon>Aspergillaceae</taxon>
        <taxon>Aspergillus</taxon>
        <taxon>Aspergillus subgen. Circumdati</taxon>
    </lineage>
</organism>
<reference evidence="1" key="2">
    <citation type="submission" date="2021-02" db="EMBL/GenBank/DDBJ databases">
        <title>Aspergillus luchuensis mut. kawachii IFO 4304 genome sequence.</title>
        <authorList>
            <person name="Mori K."/>
            <person name="Kadooka C."/>
            <person name="Goto M."/>
            <person name="Futagami T."/>
        </authorList>
    </citation>
    <scope>NUCLEOTIDE SEQUENCE</scope>
    <source>
        <strain evidence="1">IFO 4308</strain>
    </source>
</reference>
<dbReference type="EMBL" id="AP024430">
    <property type="protein sequence ID" value="BCS01759.1"/>
    <property type="molecule type" value="Genomic_DNA"/>
</dbReference>
<sequence>MAQSTLSMNQRTFHFQANHAQSYQYCMSTLKMELSRQGETRQQNSSSETTICVPSTVLGEAFHGQEVVRPRREDWYGGADEKLSGKVALSMDRHEQGMILPLLYENFLTLNRQ</sequence>
<keyword evidence="2" id="KW-1185">Reference proteome</keyword>